<name>A0A0A9LTI0_ARUDO</name>
<protein>
    <submittedName>
        <fullName evidence="1">Uncharacterized protein</fullName>
    </submittedName>
</protein>
<reference evidence="1" key="2">
    <citation type="journal article" date="2015" name="Data Brief">
        <title>Shoot transcriptome of the giant reed, Arundo donax.</title>
        <authorList>
            <person name="Barrero R.A."/>
            <person name="Guerrero F.D."/>
            <person name="Moolhuijzen P."/>
            <person name="Goolsby J.A."/>
            <person name="Tidwell J."/>
            <person name="Bellgard S.E."/>
            <person name="Bellgard M.I."/>
        </authorList>
    </citation>
    <scope>NUCLEOTIDE SEQUENCE</scope>
    <source>
        <tissue evidence="1">Shoot tissue taken approximately 20 cm above the soil surface</tissue>
    </source>
</reference>
<dbReference type="AlphaFoldDB" id="A0A0A9LTI0"/>
<evidence type="ECO:0000313" key="1">
    <source>
        <dbReference type="EMBL" id="JAD81221.1"/>
    </source>
</evidence>
<dbReference type="EMBL" id="GBRH01216674">
    <property type="protein sequence ID" value="JAD81221.1"/>
    <property type="molecule type" value="Transcribed_RNA"/>
</dbReference>
<reference evidence="1" key="1">
    <citation type="submission" date="2014-09" db="EMBL/GenBank/DDBJ databases">
        <authorList>
            <person name="Magalhaes I.L.F."/>
            <person name="Oliveira U."/>
            <person name="Santos F.R."/>
            <person name="Vidigal T.H.D.A."/>
            <person name="Brescovit A.D."/>
            <person name="Santos A.J."/>
        </authorList>
    </citation>
    <scope>NUCLEOTIDE SEQUENCE</scope>
    <source>
        <tissue evidence="1">Shoot tissue taken approximately 20 cm above the soil surface</tissue>
    </source>
</reference>
<accession>A0A0A9LTI0</accession>
<proteinExistence type="predicted"/>
<sequence length="72" mass="8353">MHLDQCIVCAQVRATSVPHHFTVRTNCCINFSSPVKTRDQCCVCNHIWLDPLQLHLLFQLHSLFQQPILHIC</sequence>
<organism evidence="1">
    <name type="scientific">Arundo donax</name>
    <name type="common">Giant reed</name>
    <name type="synonym">Donax arundinaceus</name>
    <dbReference type="NCBI Taxonomy" id="35708"/>
    <lineage>
        <taxon>Eukaryota</taxon>
        <taxon>Viridiplantae</taxon>
        <taxon>Streptophyta</taxon>
        <taxon>Embryophyta</taxon>
        <taxon>Tracheophyta</taxon>
        <taxon>Spermatophyta</taxon>
        <taxon>Magnoliopsida</taxon>
        <taxon>Liliopsida</taxon>
        <taxon>Poales</taxon>
        <taxon>Poaceae</taxon>
        <taxon>PACMAD clade</taxon>
        <taxon>Arundinoideae</taxon>
        <taxon>Arundineae</taxon>
        <taxon>Arundo</taxon>
    </lineage>
</organism>